<feature type="region of interest" description="Disordered" evidence="1">
    <location>
        <begin position="610"/>
        <end position="658"/>
    </location>
</feature>
<dbReference type="Proteomes" id="UP000469385">
    <property type="component" value="Unassembled WGS sequence"/>
</dbReference>
<dbReference type="InterPro" id="IPR036397">
    <property type="entry name" value="RNaseH_sf"/>
</dbReference>
<proteinExistence type="predicted"/>
<accession>A0A6N8ILZ9</accession>
<dbReference type="SUPFAM" id="SSF53098">
    <property type="entry name" value="Ribonuclease H-like"/>
    <property type="match status" value="1"/>
</dbReference>
<reference evidence="3 4" key="1">
    <citation type="submission" date="2019-12" db="EMBL/GenBank/DDBJ databases">
        <authorList>
            <person name="Huq M.A."/>
        </authorList>
    </citation>
    <scope>NUCLEOTIDE SEQUENCE [LARGE SCALE GENOMIC DNA]</scope>
    <source>
        <strain evidence="3 4">MAH-25</strain>
    </source>
</reference>
<keyword evidence="4" id="KW-1185">Reference proteome</keyword>
<dbReference type="InterPro" id="IPR012337">
    <property type="entry name" value="RNaseH-like_sf"/>
</dbReference>
<dbReference type="AlphaFoldDB" id="A0A6N8ILZ9"/>
<dbReference type="GO" id="GO:0015074">
    <property type="term" value="P:DNA integration"/>
    <property type="evidence" value="ECO:0007669"/>
    <property type="project" value="InterPro"/>
</dbReference>
<feature type="domain" description="Integrase catalytic" evidence="2">
    <location>
        <begin position="248"/>
        <end position="458"/>
    </location>
</feature>
<dbReference type="InterPro" id="IPR001584">
    <property type="entry name" value="Integrase_cat-core"/>
</dbReference>
<dbReference type="GO" id="GO:0003676">
    <property type="term" value="F:nucleic acid binding"/>
    <property type="evidence" value="ECO:0007669"/>
    <property type="project" value="InterPro"/>
</dbReference>
<dbReference type="Gene3D" id="3.30.420.10">
    <property type="entry name" value="Ribonuclease H-like superfamily/Ribonuclease H"/>
    <property type="match status" value="1"/>
</dbReference>
<protein>
    <recommendedName>
        <fullName evidence="2">Integrase catalytic domain-containing protein</fullName>
    </recommendedName>
</protein>
<dbReference type="EMBL" id="WSEL01000002">
    <property type="protein sequence ID" value="MVQ27849.1"/>
    <property type="molecule type" value="Genomic_DNA"/>
</dbReference>
<dbReference type="PROSITE" id="PS50994">
    <property type="entry name" value="INTEGRASE"/>
    <property type="match status" value="1"/>
</dbReference>
<dbReference type="RefSeq" id="WP_157395993.1">
    <property type="nucleotide sequence ID" value="NZ_WSEL01000002.1"/>
</dbReference>
<evidence type="ECO:0000313" key="3">
    <source>
        <dbReference type="EMBL" id="MVQ27849.1"/>
    </source>
</evidence>
<sequence length="658" mass="74923">MHDTPQIGNRFEWRAKGWRISALRLEHKILEIEADDGDLAVKSIDWFRQELTDGEIKRIAKDRSGREHVVEAAWVSDESDTARTERQKREAILNCEALVLERDQSFRAARADIEALCKEKGWEVPCERTLRYWRRAAASHQSMLSPGWHRCGNRRQGPDVLLLEAMKEVADKALLSSDLFTLKTAWGFVEALYAKKCEGSEHRPPQPRRRWSIRQFAAFLNRVDWIDKMGARLDSRTRRALTRVAVHVHSADLLWELVEIDASWLDIFVRNEEGENVGRPVLYAAIEVASGYPAGLALTIQKPSVLPFMDCLRFMYFPKPDLDERHGIKKRVELFGKPIKASVDNGSEFIGEIATAVVRVLLGDSARCKPFTPQEKPHVERFFGIIREFVRTLPGSILSAVTGKKREVPRSERLLTLTELEGRLFRFIFDEYVLLVNKLRSYKWGKAMSPLDLVIEMKKSQMEPFPVSREEFERAVCFRRETRVMNHDGIRFDGFTYHSDELAHLYRRNGPGSYEFSYSDVDAVTIFVHSKDGSGDAPATAKELRGLTVDRPGAAQIRKQMIRDGEALNERTFANRLARFNEIEPGAKGVRGANKAQRRKDMLERAHAETTKTMPDALKPQSFGDTPAAATPGVDEPSQASSPARTATRPVGRKRGQR</sequence>
<organism evidence="3 4">
    <name type="scientific">Ramlibacter pinisoli</name>
    <dbReference type="NCBI Taxonomy" id="2682844"/>
    <lineage>
        <taxon>Bacteria</taxon>
        <taxon>Pseudomonadati</taxon>
        <taxon>Pseudomonadota</taxon>
        <taxon>Betaproteobacteria</taxon>
        <taxon>Burkholderiales</taxon>
        <taxon>Comamonadaceae</taxon>
        <taxon>Ramlibacter</taxon>
    </lineage>
</organism>
<evidence type="ECO:0000313" key="4">
    <source>
        <dbReference type="Proteomes" id="UP000469385"/>
    </source>
</evidence>
<name>A0A6N8ILZ9_9BURK</name>
<gene>
    <name evidence="3" type="ORF">GON04_00195</name>
</gene>
<evidence type="ECO:0000259" key="2">
    <source>
        <dbReference type="PROSITE" id="PS50994"/>
    </source>
</evidence>
<evidence type="ECO:0000256" key="1">
    <source>
        <dbReference type="SAM" id="MobiDB-lite"/>
    </source>
</evidence>
<comment type="caution">
    <text evidence="3">The sequence shown here is derived from an EMBL/GenBank/DDBJ whole genome shotgun (WGS) entry which is preliminary data.</text>
</comment>